<evidence type="ECO:0000313" key="2">
    <source>
        <dbReference type="Proteomes" id="UP000233837"/>
    </source>
</evidence>
<organism evidence="1 2">
    <name type="scientific">Dendrobium catenatum</name>
    <dbReference type="NCBI Taxonomy" id="906689"/>
    <lineage>
        <taxon>Eukaryota</taxon>
        <taxon>Viridiplantae</taxon>
        <taxon>Streptophyta</taxon>
        <taxon>Embryophyta</taxon>
        <taxon>Tracheophyta</taxon>
        <taxon>Spermatophyta</taxon>
        <taxon>Magnoliopsida</taxon>
        <taxon>Liliopsida</taxon>
        <taxon>Asparagales</taxon>
        <taxon>Orchidaceae</taxon>
        <taxon>Epidendroideae</taxon>
        <taxon>Malaxideae</taxon>
        <taxon>Dendrobiinae</taxon>
        <taxon>Dendrobium</taxon>
    </lineage>
</organism>
<gene>
    <name evidence="1" type="ORF">MA16_Dca006372</name>
</gene>
<name>A0A2I0X7K8_9ASPA</name>
<dbReference type="AlphaFoldDB" id="A0A2I0X7K8"/>
<proteinExistence type="predicted"/>
<sequence>MGFTKVAPSKVKVPSPVFIHHPWWFKGSKLQQLVEVLYLLQEEAKGVEVLCLLLEEAKGVEALCLLLEEAKGVKIFCMLQEEAKGVGFSASSGLAERSFCEGFSTLL</sequence>
<keyword evidence="2" id="KW-1185">Reference proteome</keyword>
<reference evidence="1 2" key="2">
    <citation type="journal article" date="2017" name="Nature">
        <title>The Apostasia genome and the evolution of orchids.</title>
        <authorList>
            <person name="Zhang G.Q."/>
            <person name="Liu K.W."/>
            <person name="Li Z."/>
            <person name="Lohaus R."/>
            <person name="Hsiao Y.Y."/>
            <person name="Niu S.C."/>
            <person name="Wang J.Y."/>
            <person name="Lin Y.C."/>
            <person name="Xu Q."/>
            <person name="Chen L.J."/>
            <person name="Yoshida K."/>
            <person name="Fujiwara S."/>
            <person name="Wang Z.W."/>
            <person name="Zhang Y.Q."/>
            <person name="Mitsuda N."/>
            <person name="Wang M."/>
            <person name="Liu G.H."/>
            <person name="Pecoraro L."/>
            <person name="Huang H.X."/>
            <person name="Xiao X.J."/>
            <person name="Lin M."/>
            <person name="Wu X.Y."/>
            <person name="Wu W.L."/>
            <person name="Chen Y.Y."/>
            <person name="Chang S.B."/>
            <person name="Sakamoto S."/>
            <person name="Ohme-Takagi M."/>
            <person name="Yagi M."/>
            <person name="Zeng S.J."/>
            <person name="Shen C.Y."/>
            <person name="Yeh C.M."/>
            <person name="Luo Y.B."/>
            <person name="Tsai W.C."/>
            <person name="Van de Peer Y."/>
            <person name="Liu Z.J."/>
        </authorList>
    </citation>
    <scope>NUCLEOTIDE SEQUENCE [LARGE SCALE GENOMIC DNA]</scope>
    <source>
        <tissue evidence="1">The whole plant</tissue>
    </source>
</reference>
<evidence type="ECO:0000313" key="1">
    <source>
        <dbReference type="EMBL" id="PKU83897.1"/>
    </source>
</evidence>
<dbReference type="Proteomes" id="UP000233837">
    <property type="component" value="Unassembled WGS sequence"/>
</dbReference>
<reference evidence="1 2" key="1">
    <citation type="journal article" date="2016" name="Sci. Rep.">
        <title>The Dendrobium catenatum Lindl. genome sequence provides insights into polysaccharide synthase, floral development and adaptive evolution.</title>
        <authorList>
            <person name="Zhang G.Q."/>
            <person name="Xu Q."/>
            <person name="Bian C."/>
            <person name="Tsai W.C."/>
            <person name="Yeh C.M."/>
            <person name="Liu K.W."/>
            <person name="Yoshida K."/>
            <person name="Zhang L.S."/>
            <person name="Chang S.B."/>
            <person name="Chen F."/>
            <person name="Shi Y."/>
            <person name="Su Y.Y."/>
            <person name="Zhang Y.Q."/>
            <person name="Chen L.J."/>
            <person name="Yin Y."/>
            <person name="Lin M."/>
            <person name="Huang H."/>
            <person name="Deng H."/>
            <person name="Wang Z.W."/>
            <person name="Zhu S.L."/>
            <person name="Zhao X."/>
            <person name="Deng C."/>
            <person name="Niu S.C."/>
            <person name="Huang J."/>
            <person name="Wang M."/>
            <person name="Liu G.H."/>
            <person name="Yang H.J."/>
            <person name="Xiao X.J."/>
            <person name="Hsiao Y.Y."/>
            <person name="Wu W.L."/>
            <person name="Chen Y.Y."/>
            <person name="Mitsuda N."/>
            <person name="Ohme-Takagi M."/>
            <person name="Luo Y.B."/>
            <person name="Van de Peer Y."/>
            <person name="Liu Z.J."/>
        </authorList>
    </citation>
    <scope>NUCLEOTIDE SEQUENCE [LARGE SCALE GENOMIC DNA]</scope>
    <source>
        <tissue evidence="1">The whole plant</tissue>
    </source>
</reference>
<protein>
    <submittedName>
        <fullName evidence="1">Uncharacterized protein</fullName>
    </submittedName>
</protein>
<dbReference type="EMBL" id="KZ502070">
    <property type="protein sequence ID" value="PKU83897.1"/>
    <property type="molecule type" value="Genomic_DNA"/>
</dbReference>
<accession>A0A2I0X7K8</accession>